<keyword evidence="2 5" id="KW-0812">Transmembrane</keyword>
<comment type="caution">
    <text evidence="6">The sequence shown here is derived from an EMBL/GenBank/DDBJ whole genome shotgun (WGS) entry which is preliminary data.</text>
</comment>
<dbReference type="PRINTS" id="PR00259">
    <property type="entry name" value="TMFOUR"/>
</dbReference>
<sequence length="123" mass="13629">MVERREGRPVGRWVRPERSSVGVCTKYTLFLENFVLVIVGLAMTAMGTYILVLKEKQVTNAILFFLDPACDTCLAGAVITIMGLLGCMGALREITCFLKIVSSLLYCHPSFIPIYLSVKSVLH</sequence>
<protein>
    <submittedName>
        <fullName evidence="6">Tetraspanin</fullName>
    </submittedName>
</protein>
<comment type="subcellular location">
    <subcellularLocation>
        <location evidence="1">Membrane</location>
        <topology evidence="1">Multi-pass membrane protein</topology>
    </subcellularLocation>
</comment>
<organism evidence="6 7">
    <name type="scientific">Elysia marginata</name>
    <dbReference type="NCBI Taxonomy" id="1093978"/>
    <lineage>
        <taxon>Eukaryota</taxon>
        <taxon>Metazoa</taxon>
        <taxon>Spiralia</taxon>
        <taxon>Lophotrochozoa</taxon>
        <taxon>Mollusca</taxon>
        <taxon>Gastropoda</taxon>
        <taxon>Heterobranchia</taxon>
        <taxon>Euthyneura</taxon>
        <taxon>Panpulmonata</taxon>
        <taxon>Sacoglossa</taxon>
        <taxon>Placobranchoidea</taxon>
        <taxon>Plakobranchidae</taxon>
        <taxon>Elysia</taxon>
    </lineage>
</organism>
<keyword evidence="7" id="KW-1185">Reference proteome</keyword>
<evidence type="ECO:0000256" key="1">
    <source>
        <dbReference type="ARBA" id="ARBA00004141"/>
    </source>
</evidence>
<dbReference type="AlphaFoldDB" id="A0AAV4I0B8"/>
<evidence type="ECO:0000256" key="4">
    <source>
        <dbReference type="ARBA" id="ARBA00023136"/>
    </source>
</evidence>
<dbReference type="GO" id="GO:0016020">
    <property type="term" value="C:membrane"/>
    <property type="evidence" value="ECO:0007669"/>
    <property type="project" value="UniProtKB-SubCell"/>
</dbReference>
<dbReference type="Pfam" id="PF00335">
    <property type="entry name" value="Tetraspanin"/>
    <property type="match status" value="1"/>
</dbReference>
<evidence type="ECO:0000313" key="6">
    <source>
        <dbReference type="EMBL" id="GFS02397.1"/>
    </source>
</evidence>
<proteinExistence type="predicted"/>
<dbReference type="Proteomes" id="UP000762676">
    <property type="component" value="Unassembled WGS sequence"/>
</dbReference>
<evidence type="ECO:0000256" key="3">
    <source>
        <dbReference type="ARBA" id="ARBA00022989"/>
    </source>
</evidence>
<dbReference type="EMBL" id="BMAT01002238">
    <property type="protein sequence ID" value="GFS02397.1"/>
    <property type="molecule type" value="Genomic_DNA"/>
</dbReference>
<reference evidence="6 7" key="1">
    <citation type="journal article" date="2021" name="Elife">
        <title>Chloroplast acquisition without the gene transfer in kleptoplastic sea slugs, Plakobranchus ocellatus.</title>
        <authorList>
            <person name="Maeda T."/>
            <person name="Takahashi S."/>
            <person name="Yoshida T."/>
            <person name="Shimamura S."/>
            <person name="Takaki Y."/>
            <person name="Nagai Y."/>
            <person name="Toyoda A."/>
            <person name="Suzuki Y."/>
            <person name="Arimoto A."/>
            <person name="Ishii H."/>
            <person name="Satoh N."/>
            <person name="Nishiyama T."/>
            <person name="Hasebe M."/>
            <person name="Maruyama T."/>
            <person name="Minagawa J."/>
            <person name="Obokata J."/>
            <person name="Shigenobu S."/>
        </authorList>
    </citation>
    <scope>NUCLEOTIDE SEQUENCE [LARGE SCALE GENOMIC DNA]</scope>
</reference>
<dbReference type="InterPro" id="IPR018499">
    <property type="entry name" value="Tetraspanin/Peripherin"/>
</dbReference>
<feature type="transmembrane region" description="Helical" evidence="5">
    <location>
        <begin position="73"/>
        <end position="91"/>
    </location>
</feature>
<feature type="transmembrane region" description="Helical" evidence="5">
    <location>
        <begin position="34"/>
        <end position="52"/>
    </location>
</feature>
<name>A0AAV4I0B8_9GAST</name>
<accession>A0AAV4I0B8</accession>
<evidence type="ECO:0000313" key="7">
    <source>
        <dbReference type="Proteomes" id="UP000762676"/>
    </source>
</evidence>
<evidence type="ECO:0000256" key="2">
    <source>
        <dbReference type="ARBA" id="ARBA00022692"/>
    </source>
</evidence>
<keyword evidence="3 5" id="KW-1133">Transmembrane helix</keyword>
<evidence type="ECO:0000256" key="5">
    <source>
        <dbReference type="SAM" id="Phobius"/>
    </source>
</evidence>
<keyword evidence="4 5" id="KW-0472">Membrane</keyword>
<gene>
    <name evidence="6" type="ORF">ElyMa_001122200</name>
</gene>